<organism evidence="2 3">
    <name type="scientific">Aerophobetes bacterium</name>
    <dbReference type="NCBI Taxonomy" id="2030807"/>
    <lineage>
        <taxon>Bacteria</taxon>
        <taxon>Candidatus Aerophobota</taxon>
    </lineage>
</organism>
<dbReference type="GO" id="GO:0006779">
    <property type="term" value="P:porphyrin-containing compound biosynthetic process"/>
    <property type="evidence" value="ECO:0007669"/>
    <property type="project" value="InterPro"/>
</dbReference>
<gene>
    <name evidence="2" type="ORF">DRZ78_01490</name>
</gene>
<dbReference type="GO" id="GO:0032259">
    <property type="term" value="P:methylation"/>
    <property type="evidence" value="ECO:0007669"/>
    <property type="project" value="UniProtKB-KW"/>
</dbReference>
<dbReference type="InterPro" id="IPR052024">
    <property type="entry name" value="Methanogen_methyltrans"/>
</dbReference>
<dbReference type="PANTHER" id="PTHR47099">
    <property type="entry name" value="METHYLCOBAMIDE:COM METHYLTRANSFERASE MTBA"/>
    <property type="match status" value="1"/>
</dbReference>
<dbReference type="Gene3D" id="3.20.20.210">
    <property type="match status" value="1"/>
</dbReference>
<reference evidence="2 3" key="1">
    <citation type="submission" date="2018-06" db="EMBL/GenBank/DDBJ databases">
        <title>Extensive metabolic versatility and redundancy in microbially diverse, dynamic hydrothermal sediments.</title>
        <authorList>
            <person name="Dombrowski N."/>
            <person name="Teske A."/>
            <person name="Baker B.J."/>
        </authorList>
    </citation>
    <scope>NUCLEOTIDE SEQUENCE [LARGE SCALE GENOMIC DNA]</scope>
    <source>
        <strain evidence="2">B7_G13</strain>
    </source>
</reference>
<keyword evidence="2" id="KW-0808">Transferase</keyword>
<dbReference type="AlphaFoldDB" id="A0A662D5D3"/>
<evidence type="ECO:0000259" key="1">
    <source>
        <dbReference type="Pfam" id="PF01208"/>
    </source>
</evidence>
<protein>
    <submittedName>
        <fullName evidence="2">Methyltransferase</fullName>
    </submittedName>
</protein>
<dbReference type="Pfam" id="PF01208">
    <property type="entry name" value="URO-D"/>
    <property type="match status" value="1"/>
</dbReference>
<evidence type="ECO:0000313" key="3">
    <source>
        <dbReference type="Proteomes" id="UP000277457"/>
    </source>
</evidence>
<dbReference type="Proteomes" id="UP000277457">
    <property type="component" value="Unassembled WGS sequence"/>
</dbReference>
<keyword evidence="2" id="KW-0489">Methyltransferase</keyword>
<comment type="caution">
    <text evidence="2">The sequence shown here is derived from an EMBL/GenBank/DDBJ whole genome shotgun (WGS) entry which is preliminary data.</text>
</comment>
<dbReference type="EMBL" id="QMPY01000038">
    <property type="protein sequence ID" value="RLE08219.1"/>
    <property type="molecule type" value="Genomic_DNA"/>
</dbReference>
<dbReference type="GO" id="GO:0008168">
    <property type="term" value="F:methyltransferase activity"/>
    <property type="evidence" value="ECO:0007669"/>
    <property type="project" value="UniProtKB-KW"/>
</dbReference>
<dbReference type="InterPro" id="IPR000257">
    <property type="entry name" value="Uroporphyrinogen_deCOase"/>
</dbReference>
<name>A0A662D5D3_UNCAE</name>
<feature type="domain" description="Uroporphyrinogen decarboxylase (URO-D)" evidence="1">
    <location>
        <begin position="198"/>
        <end position="413"/>
    </location>
</feature>
<dbReference type="InterPro" id="IPR038071">
    <property type="entry name" value="UROD/MetE-like_sf"/>
</dbReference>
<dbReference type="SUPFAM" id="SSF51726">
    <property type="entry name" value="UROD/MetE-like"/>
    <property type="match status" value="1"/>
</dbReference>
<accession>A0A662D5D3</accession>
<dbReference type="PANTHER" id="PTHR47099:SF1">
    <property type="entry name" value="METHYLCOBAMIDE:COM METHYLTRANSFERASE MTBA"/>
    <property type="match status" value="1"/>
</dbReference>
<proteinExistence type="predicted"/>
<evidence type="ECO:0000313" key="2">
    <source>
        <dbReference type="EMBL" id="RLE08219.1"/>
    </source>
</evidence>
<sequence>MEVTMTSRERVLAAINHKETDKVPVDCGAMRSTGITGVAYNSLKQYLNISEGETKIYDMVQQLAIPEQWYLDRYQVDTVDLARAFADEEKDWVEWKLPDGSDALVPAWLRIEKRNSSWVCVNEQGEILAEMPPFSHYFDQKLWPLMGTHRENFDDLEKDLNRQMWAYMTDPLWKNSGQPDFYTRLRAKAKKLYEETNYAIMIGFGGNLFETGQFLYRTDEFLMNLITERKEMEKMLDKLIEIYLSRLEPLLKAISPYVQIIQMGDDLGMQTGPMLSPKLYHEVFFPRHKELYQYIKKNSDLYVFLHSCGAVSEFIPDLIEAGVDILNPVQISAEGMEPARLKKEFGKDIVFWGGGVDTQHTLFNGSPNQVKDEVKRNTEIFMKDGGFVFNQVHNILAGVPPENIVAMYEAVNEIRF</sequence>
<dbReference type="GO" id="GO:0004853">
    <property type="term" value="F:uroporphyrinogen decarboxylase activity"/>
    <property type="evidence" value="ECO:0007669"/>
    <property type="project" value="InterPro"/>
</dbReference>